<evidence type="ECO:0000313" key="6">
    <source>
        <dbReference type="Proteomes" id="UP000248745"/>
    </source>
</evidence>
<evidence type="ECO:0000256" key="1">
    <source>
        <dbReference type="ARBA" id="ARBA00022553"/>
    </source>
</evidence>
<dbReference type="AlphaFoldDB" id="A0A2W2B3T2"/>
<evidence type="ECO:0000256" key="2">
    <source>
        <dbReference type="ARBA" id="ARBA00023012"/>
    </source>
</evidence>
<dbReference type="RefSeq" id="WP_110996822.1">
    <property type="nucleotide sequence ID" value="NZ_QKTW01000001.1"/>
</dbReference>
<sequence>MNGRKVVLIIDDEIDLSLLLKSYFLRKNFEVFLSHSVADGMQKIDEVKPDILFLDNNLPDGEGWRIAPEVCRLHPDIRINLISAYHPSLPDLPADARVRLIEKPIRLSDLDKEFEDNNIQTEVPEQ</sequence>
<proteinExistence type="predicted"/>
<dbReference type="InterPro" id="IPR050595">
    <property type="entry name" value="Bact_response_regulator"/>
</dbReference>
<reference evidence="5 6" key="1">
    <citation type="submission" date="2018-06" db="EMBL/GenBank/DDBJ databases">
        <title>Mucibacter soli gen. nov., sp. nov., a new member of the family Chitinophagaceae producing mucin.</title>
        <authorList>
            <person name="Kim M.-K."/>
            <person name="Park S."/>
            <person name="Kim T.-S."/>
            <person name="Joung Y."/>
            <person name="Han J.-H."/>
            <person name="Kim S.B."/>
        </authorList>
    </citation>
    <scope>NUCLEOTIDE SEQUENCE [LARGE SCALE GENOMIC DNA]</scope>
    <source>
        <strain evidence="5 6">R1-15</strain>
    </source>
</reference>
<protein>
    <recommendedName>
        <fullName evidence="4">Response regulatory domain-containing protein</fullName>
    </recommendedName>
</protein>
<accession>A0A2W2B3T2</accession>
<keyword evidence="1 3" id="KW-0597">Phosphoprotein</keyword>
<dbReference type="InterPro" id="IPR001789">
    <property type="entry name" value="Sig_transdc_resp-reg_receiver"/>
</dbReference>
<dbReference type="PANTHER" id="PTHR44591">
    <property type="entry name" value="STRESS RESPONSE REGULATOR PROTEIN 1"/>
    <property type="match status" value="1"/>
</dbReference>
<organism evidence="5 6">
    <name type="scientific">Taibaiella soli</name>
    <dbReference type="NCBI Taxonomy" id="1649169"/>
    <lineage>
        <taxon>Bacteria</taxon>
        <taxon>Pseudomonadati</taxon>
        <taxon>Bacteroidota</taxon>
        <taxon>Chitinophagia</taxon>
        <taxon>Chitinophagales</taxon>
        <taxon>Chitinophagaceae</taxon>
        <taxon>Taibaiella</taxon>
    </lineage>
</organism>
<dbReference type="PANTHER" id="PTHR44591:SF14">
    <property type="entry name" value="PROTEIN PILG"/>
    <property type="match status" value="1"/>
</dbReference>
<dbReference type="OrthoDB" id="9789181at2"/>
<name>A0A2W2B3T2_9BACT</name>
<dbReference type="Proteomes" id="UP000248745">
    <property type="component" value="Unassembled WGS sequence"/>
</dbReference>
<feature type="modified residue" description="4-aspartylphosphate" evidence="3">
    <location>
        <position position="55"/>
    </location>
</feature>
<dbReference type="Gene3D" id="3.40.50.2300">
    <property type="match status" value="1"/>
</dbReference>
<comment type="caution">
    <text evidence="5">The sequence shown here is derived from an EMBL/GenBank/DDBJ whole genome shotgun (WGS) entry which is preliminary data.</text>
</comment>
<keyword evidence="6" id="KW-1185">Reference proteome</keyword>
<dbReference type="GO" id="GO:0000160">
    <property type="term" value="P:phosphorelay signal transduction system"/>
    <property type="evidence" value="ECO:0007669"/>
    <property type="project" value="UniProtKB-KW"/>
</dbReference>
<feature type="domain" description="Response regulatory" evidence="4">
    <location>
        <begin position="6"/>
        <end position="118"/>
    </location>
</feature>
<dbReference type="SUPFAM" id="SSF52172">
    <property type="entry name" value="CheY-like"/>
    <property type="match status" value="1"/>
</dbReference>
<dbReference type="InterPro" id="IPR011006">
    <property type="entry name" value="CheY-like_superfamily"/>
</dbReference>
<evidence type="ECO:0000256" key="3">
    <source>
        <dbReference type="PROSITE-ProRule" id="PRU00169"/>
    </source>
</evidence>
<dbReference type="Pfam" id="PF00072">
    <property type="entry name" value="Response_reg"/>
    <property type="match status" value="1"/>
</dbReference>
<dbReference type="SMART" id="SM00448">
    <property type="entry name" value="REC"/>
    <property type="match status" value="1"/>
</dbReference>
<dbReference type="CDD" id="cd00156">
    <property type="entry name" value="REC"/>
    <property type="match status" value="1"/>
</dbReference>
<keyword evidence="2" id="KW-0902">Two-component regulatory system</keyword>
<evidence type="ECO:0000259" key="4">
    <source>
        <dbReference type="PROSITE" id="PS50110"/>
    </source>
</evidence>
<evidence type="ECO:0000313" key="5">
    <source>
        <dbReference type="EMBL" id="PZF74974.1"/>
    </source>
</evidence>
<dbReference type="PROSITE" id="PS50110">
    <property type="entry name" value="RESPONSE_REGULATORY"/>
    <property type="match status" value="1"/>
</dbReference>
<dbReference type="EMBL" id="QKTW01000001">
    <property type="protein sequence ID" value="PZF74974.1"/>
    <property type="molecule type" value="Genomic_DNA"/>
</dbReference>
<gene>
    <name evidence="5" type="ORF">DN068_00015</name>
</gene>